<dbReference type="GO" id="GO:0003724">
    <property type="term" value="F:RNA helicase activity"/>
    <property type="evidence" value="ECO:0007669"/>
    <property type="project" value="UniProtKB-EC"/>
</dbReference>
<evidence type="ECO:0000256" key="17">
    <source>
        <dbReference type="RuleBase" id="RU000492"/>
    </source>
</evidence>
<comment type="subunit">
    <text evidence="13">The phosphorylated form (by SRPK2) is a component of the U4/U6-U5 tri-snRNP complex composed of the U4, U6 and U5 snRNAs and at least PRPF3, PRPF4, PRPF6, PRPF8, PRPF31, SNRNP200, TXNL4A, WDR57, SNRNP40, DDX23, CD2BP2, PPIH, SNU13, EFTUD2, SART1 and USP39. Identified in the spliceosome C complex. Interacts with ERBB4. Interacts with ERCC6.</text>
</comment>
<comment type="catalytic activity">
    <reaction evidence="11">
        <text>ATP + H2O = ADP + phosphate + H(+)</text>
        <dbReference type="Rhea" id="RHEA:13065"/>
        <dbReference type="ChEBI" id="CHEBI:15377"/>
        <dbReference type="ChEBI" id="CHEBI:15378"/>
        <dbReference type="ChEBI" id="CHEBI:30616"/>
        <dbReference type="ChEBI" id="CHEBI:43474"/>
        <dbReference type="ChEBI" id="CHEBI:456216"/>
        <dbReference type="EC" id="3.6.4.13"/>
    </reaction>
</comment>
<reference evidence="22" key="1">
    <citation type="submission" date="2023-06" db="EMBL/GenBank/DDBJ databases">
        <title>Genomic analysis of the entomopathogenic nematode Steinernema hermaphroditum.</title>
        <authorList>
            <person name="Schwarz E.M."/>
            <person name="Heppert J.K."/>
            <person name="Baniya A."/>
            <person name="Schwartz H.T."/>
            <person name="Tan C.-H."/>
            <person name="Antoshechkin I."/>
            <person name="Sternberg P.W."/>
            <person name="Goodrich-Blair H."/>
            <person name="Dillman A.R."/>
        </authorList>
    </citation>
    <scope>NUCLEOTIDE SEQUENCE</scope>
    <source>
        <strain evidence="22">PS9179</strain>
        <tissue evidence="22">Whole animal</tissue>
    </source>
</reference>
<dbReference type="SMART" id="SM00487">
    <property type="entry name" value="DEXDc"/>
    <property type="match status" value="1"/>
</dbReference>
<dbReference type="PROSITE" id="PS51192">
    <property type="entry name" value="HELICASE_ATP_BIND_1"/>
    <property type="match status" value="1"/>
</dbReference>
<keyword evidence="7 17" id="KW-0067">ATP-binding</keyword>
<dbReference type="InterPro" id="IPR011545">
    <property type="entry name" value="DEAD/DEAH_box_helicase_dom"/>
</dbReference>
<evidence type="ECO:0000256" key="9">
    <source>
        <dbReference type="ARBA" id="ARBA00023242"/>
    </source>
</evidence>
<evidence type="ECO:0000256" key="6">
    <source>
        <dbReference type="ARBA" id="ARBA00022806"/>
    </source>
</evidence>
<keyword evidence="8" id="KW-0508">mRNA splicing</keyword>
<keyword evidence="5 17" id="KW-0378">Hydrolase</keyword>
<evidence type="ECO:0000259" key="21">
    <source>
        <dbReference type="PROSITE" id="PS51195"/>
    </source>
</evidence>
<feature type="domain" description="DEAD-box RNA helicase Q" evidence="21">
    <location>
        <begin position="290"/>
        <end position="318"/>
    </location>
</feature>
<comment type="function">
    <text evidence="12">Involved in pre-mRNA splicing and its phosphorylated form (by SRPK2) is required for spliceosomal B complex formation. Independently of its spliceosome formation function, required for the suppression of incorrect R-loops formed during transcription; R-loops are composed of a DNA:RNA hybrid and the associated non-template single-stranded DNA.</text>
</comment>
<dbReference type="InterPro" id="IPR000629">
    <property type="entry name" value="RNA-helicase_DEAD-box_CS"/>
</dbReference>
<evidence type="ECO:0000256" key="15">
    <source>
        <dbReference type="ARBA" id="ARBA00075448"/>
    </source>
</evidence>
<comment type="subcellular location">
    <subcellularLocation>
        <location evidence="1">Nucleus</location>
    </subcellularLocation>
</comment>
<dbReference type="SUPFAM" id="SSF52540">
    <property type="entry name" value="P-loop containing nucleoside triphosphate hydrolases"/>
    <property type="match status" value="2"/>
</dbReference>
<comment type="similarity">
    <text evidence="10">Belongs to the DEAD box helicase family. DDX23/PRP28 subfamily.</text>
</comment>
<dbReference type="InterPro" id="IPR014014">
    <property type="entry name" value="RNA_helicase_DEAD_Q_motif"/>
</dbReference>
<evidence type="ECO:0000313" key="23">
    <source>
        <dbReference type="Proteomes" id="UP001175271"/>
    </source>
</evidence>
<evidence type="ECO:0000256" key="1">
    <source>
        <dbReference type="ARBA" id="ARBA00004123"/>
    </source>
</evidence>
<dbReference type="PANTHER" id="PTHR47958">
    <property type="entry name" value="ATP-DEPENDENT RNA HELICASE DBP3"/>
    <property type="match status" value="1"/>
</dbReference>
<evidence type="ECO:0000256" key="10">
    <source>
        <dbReference type="ARBA" id="ARBA00037954"/>
    </source>
</evidence>
<name>A0AA39I2X1_9BILA</name>
<dbReference type="CDD" id="cd17945">
    <property type="entry name" value="DEADc_DDX23"/>
    <property type="match status" value="1"/>
</dbReference>
<dbReference type="SMART" id="SM00490">
    <property type="entry name" value="HELICc"/>
    <property type="match status" value="1"/>
</dbReference>
<dbReference type="PROSITE" id="PS00039">
    <property type="entry name" value="DEAD_ATP_HELICASE"/>
    <property type="match status" value="1"/>
</dbReference>
<evidence type="ECO:0000256" key="12">
    <source>
        <dbReference type="ARBA" id="ARBA00055288"/>
    </source>
</evidence>
<evidence type="ECO:0000256" key="13">
    <source>
        <dbReference type="ARBA" id="ARBA00062365"/>
    </source>
</evidence>
<keyword evidence="9" id="KW-0539">Nucleus</keyword>
<feature type="short sequence motif" description="Q motif" evidence="16">
    <location>
        <begin position="290"/>
        <end position="318"/>
    </location>
</feature>
<feature type="region of interest" description="Disordered" evidence="18">
    <location>
        <begin position="693"/>
        <end position="713"/>
    </location>
</feature>
<evidence type="ECO:0000256" key="7">
    <source>
        <dbReference type="ARBA" id="ARBA00022840"/>
    </source>
</evidence>
<evidence type="ECO:0000259" key="19">
    <source>
        <dbReference type="PROSITE" id="PS51192"/>
    </source>
</evidence>
<dbReference type="CDD" id="cd18787">
    <property type="entry name" value="SF2_C_DEAD"/>
    <property type="match status" value="1"/>
</dbReference>
<dbReference type="InterPro" id="IPR057479">
    <property type="entry name" value="PRP28/DDX23-like_helical"/>
</dbReference>
<evidence type="ECO:0000256" key="3">
    <source>
        <dbReference type="ARBA" id="ARBA00022664"/>
    </source>
</evidence>
<dbReference type="EMBL" id="JAUCMV010000002">
    <property type="protein sequence ID" value="KAK0416100.1"/>
    <property type="molecule type" value="Genomic_DNA"/>
</dbReference>
<dbReference type="InterPro" id="IPR014001">
    <property type="entry name" value="Helicase_ATP-bd"/>
</dbReference>
<feature type="region of interest" description="Disordered" evidence="18">
    <location>
        <begin position="45"/>
        <end position="163"/>
    </location>
</feature>
<dbReference type="AlphaFoldDB" id="A0AA39I2X1"/>
<keyword evidence="6 17" id="KW-0347">Helicase</keyword>
<dbReference type="InterPro" id="IPR027417">
    <property type="entry name" value="P-loop_NTPase"/>
</dbReference>
<dbReference type="Proteomes" id="UP001175271">
    <property type="component" value="Unassembled WGS sequence"/>
</dbReference>
<dbReference type="FunFam" id="3.40.50.300:FF:000520">
    <property type="entry name" value="probable ATP-dependent RNA helicase DDX23"/>
    <property type="match status" value="1"/>
</dbReference>
<organism evidence="22 23">
    <name type="scientific">Steinernema hermaphroditum</name>
    <dbReference type="NCBI Taxonomy" id="289476"/>
    <lineage>
        <taxon>Eukaryota</taxon>
        <taxon>Metazoa</taxon>
        <taxon>Ecdysozoa</taxon>
        <taxon>Nematoda</taxon>
        <taxon>Chromadorea</taxon>
        <taxon>Rhabditida</taxon>
        <taxon>Tylenchina</taxon>
        <taxon>Panagrolaimomorpha</taxon>
        <taxon>Strongyloidoidea</taxon>
        <taxon>Steinernematidae</taxon>
        <taxon>Steinernema</taxon>
    </lineage>
</organism>
<feature type="domain" description="Helicase C-terminal" evidence="20">
    <location>
        <begin position="552"/>
        <end position="699"/>
    </location>
</feature>
<dbReference type="PROSITE" id="PS51194">
    <property type="entry name" value="HELICASE_CTER"/>
    <property type="match status" value="1"/>
</dbReference>
<dbReference type="PROSITE" id="PS51195">
    <property type="entry name" value="Q_MOTIF"/>
    <property type="match status" value="1"/>
</dbReference>
<evidence type="ECO:0000256" key="14">
    <source>
        <dbReference type="ARBA" id="ARBA00072905"/>
    </source>
</evidence>
<dbReference type="EC" id="3.6.4.13" evidence="2"/>
<accession>A0AA39I2X1</accession>
<sequence length="722" mass="83907">MTTTAKPEPLAIDELYAKKKEEAEAEAKPKFLSKAERQALAIKRREEEVAKQRALQKETEEKRDAFIREAKKEMRETRNTRDSRDTRDRDREHRDRRDRERDRDRRRRSRSRSRSPRRRSRSPRDRDRGDSTRERGEERDTERAVDAIKQRYLGAQKEKRKRGRRLHERKFIFDWDVGEDTSNDYDKLYRERHEVQFFGRGAIAGMDINTQKKEKAQFYSTLMEERRTKEEKEQEDHRQELLRKKQKKEEWDDRHWKQKSLDEMQDRDWRIFREDFNITIKGGKLPKPIRYWAEAGLPKEVVDVIFKVGYKEPTPIQRQAIPIGLQNRDIIGVAETGSGKTAAFLIPLLVWITSLPKMERQQDYDQGPYAIIMAPTRELAQQIEEETNKFGELLGIKTVSVIGGASREEQGMKLRLGVQVVIATPGRLLDVLENRYLSLDQCTYVILDEADRMLDMGFEPEVQKVLEYIPVTNLKPDTEDAENESMLMENFYSKKKYRQTVMFTATMSPQIERLAKQYLRRPASVYIGSIGRPTERIEQIVMMISEEQKRKKLVEVLEKYFEPGKPIIIFVNQKKGADLLGKGLSKLGFNPVVLHGGKGQEAREYALAALKDGSRNILVATDVAGRGIDVKDVSLVLNYDMAKSIEDYTHRIGRTGRAGKKGRAVTFATQDDKDVFFDLKQCLVDSPVSTCPPELSNHPDAQQKPGVFTGAKKRQDEMLFKG</sequence>
<keyword evidence="3" id="KW-0507">mRNA processing</keyword>
<dbReference type="GO" id="GO:0005634">
    <property type="term" value="C:nucleus"/>
    <property type="evidence" value="ECO:0007669"/>
    <property type="project" value="UniProtKB-SubCell"/>
</dbReference>
<proteinExistence type="inferred from homology"/>
<comment type="caution">
    <text evidence="22">The sequence shown here is derived from an EMBL/GenBank/DDBJ whole genome shotgun (WGS) entry which is preliminary data.</text>
</comment>
<keyword evidence="4 17" id="KW-0547">Nucleotide-binding</keyword>
<dbReference type="GO" id="GO:0016787">
    <property type="term" value="F:hydrolase activity"/>
    <property type="evidence" value="ECO:0007669"/>
    <property type="project" value="UniProtKB-KW"/>
</dbReference>
<evidence type="ECO:0000256" key="11">
    <source>
        <dbReference type="ARBA" id="ARBA00047984"/>
    </source>
</evidence>
<feature type="compositionally biased region" description="Basic residues" evidence="18">
    <location>
        <begin position="104"/>
        <end position="121"/>
    </location>
</feature>
<dbReference type="GO" id="GO:0000398">
    <property type="term" value="P:mRNA splicing, via spliceosome"/>
    <property type="evidence" value="ECO:0007669"/>
    <property type="project" value="UniProtKB-ARBA"/>
</dbReference>
<feature type="domain" description="Helicase ATP-binding" evidence="19">
    <location>
        <begin position="321"/>
        <end position="525"/>
    </location>
</feature>
<evidence type="ECO:0000256" key="18">
    <source>
        <dbReference type="SAM" id="MobiDB-lite"/>
    </source>
</evidence>
<dbReference type="GO" id="GO:0043186">
    <property type="term" value="C:P granule"/>
    <property type="evidence" value="ECO:0007669"/>
    <property type="project" value="UniProtKB-ARBA"/>
</dbReference>
<evidence type="ECO:0000313" key="22">
    <source>
        <dbReference type="EMBL" id="KAK0416100.1"/>
    </source>
</evidence>
<evidence type="ECO:0000256" key="16">
    <source>
        <dbReference type="PROSITE-ProRule" id="PRU00552"/>
    </source>
</evidence>
<feature type="compositionally biased region" description="Basic and acidic residues" evidence="18">
    <location>
        <begin position="122"/>
        <end position="149"/>
    </location>
</feature>
<dbReference type="Gene3D" id="3.40.50.300">
    <property type="entry name" value="P-loop containing nucleotide triphosphate hydrolases"/>
    <property type="match status" value="2"/>
</dbReference>
<feature type="region of interest" description="Disordered" evidence="18">
    <location>
        <begin position="225"/>
        <end position="244"/>
    </location>
</feature>
<dbReference type="FunFam" id="3.40.50.300:FF:000322">
    <property type="entry name" value="probable ATP-dependent RNA helicase DDX23"/>
    <property type="match status" value="1"/>
</dbReference>
<evidence type="ECO:0000256" key="2">
    <source>
        <dbReference type="ARBA" id="ARBA00012552"/>
    </source>
</evidence>
<dbReference type="Pfam" id="PF00271">
    <property type="entry name" value="Helicase_C"/>
    <property type="match status" value="1"/>
</dbReference>
<dbReference type="GO" id="GO:0005524">
    <property type="term" value="F:ATP binding"/>
    <property type="evidence" value="ECO:0007669"/>
    <property type="project" value="UniProtKB-KW"/>
</dbReference>
<evidence type="ECO:0000256" key="4">
    <source>
        <dbReference type="ARBA" id="ARBA00022741"/>
    </source>
</evidence>
<feature type="compositionally biased region" description="Basic and acidic residues" evidence="18">
    <location>
        <begin position="45"/>
        <end position="103"/>
    </location>
</feature>
<evidence type="ECO:0000259" key="20">
    <source>
        <dbReference type="PROSITE" id="PS51194"/>
    </source>
</evidence>
<gene>
    <name evidence="22" type="ORF">QR680_012297</name>
</gene>
<dbReference type="GO" id="GO:0003676">
    <property type="term" value="F:nucleic acid binding"/>
    <property type="evidence" value="ECO:0007669"/>
    <property type="project" value="InterPro"/>
</dbReference>
<evidence type="ECO:0000256" key="8">
    <source>
        <dbReference type="ARBA" id="ARBA00023187"/>
    </source>
</evidence>
<keyword evidence="23" id="KW-1185">Reference proteome</keyword>
<dbReference type="Pfam" id="PF00270">
    <property type="entry name" value="DEAD"/>
    <property type="match status" value="1"/>
</dbReference>
<dbReference type="InterPro" id="IPR001650">
    <property type="entry name" value="Helicase_C-like"/>
</dbReference>
<evidence type="ECO:0000256" key="5">
    <source>
        <dbReference type="ARBA" id="ARBA00022801"/>
    </source>
</evidence>
<dbReference type="Pfam" id="PF25430">
    <property type="entry name" value="DDX23"/>
    <property type="match status" value="1"/>
</dbReference>
<protein>
    <recommendedName>
        <fullName evidence="14">Probable ATP-dependent RNA helicase DDX23</fullName>
        <ecNumber evidence="2">3.6.4.13</ecNumber>
    </recommendedName>
    <alternativeName>
        <fullName evidence="15">DEAD box protein 23</fullName>
    </alternativeName>
</protein>